<gene>
    <name evidence="1" type="ORF">ECRASSUSDP1_LOCUS13505</name>
</gene>
<keyword evidence="2" id="KW-1185">Reference proteome</keyword>
<accession>A0AAD1XGT9</accession>
<organism evidence="1 2">
    <name type="scientific">Euplotes crassus</name>
    <dbReference type="NCBI Taxonomy" id="5936"/>
    <lineage>
        <taxon>Eukaryota</taxon>
        <taxon>Sar</taxon>
        <taxon>Alveolata</taxon>
        <taxon>Ciliophora</taxon>
        <taxon>Intramacronucleata</taxon>
        <taxon>Spirotrichea</taxon>
        <taxon>Hypotrichia</taxon>
        <taxon>Euplotida</taxon>
        <taxon>Euplotidae</taxon>
        <taxon>Moneuplotes</taxon>
    </lineage>
</organism>
<protein>
    <submittedName>
        <fullName evidence="1">Uncharacterized protein</fullName>
    </submittedName>
</protein>
<evidence type="ECO:0000313" key="2">
    <source>
        <dbReference type="Proteomes" id="UP001295684"/>
    </source>
</evidence>
<dbReference type="EMBL" id="CAMPGE010013444">
    <property type="protein sequence ID" value="CAI2372177.1"/>
    <property type="molecule type" value="Genomic_DNA"/>
</dbReference>
<name>A0AAD1XGT9_EUPCR</name>
<proteinExistence type="predicted"/>
<evidence type="ECO:0000313" key="1">
    <source>
        <dbReference type="EMBL" id="CAI2372177.1"/>
    </source>
</evidence>
<sequence>MLDLSSLSFKKKIGNSKQGTRKIHKIAQIKSSKEFATESQLKKEICLEVLNTKSLKPIVVENSSNPSKKVRKISRKIIAKSPLELTREALDYLLPRQDKLRSSTRNYKFQTNDPRIIFRSNKRCKEIQDESSKILENIKLKNSEILKRLRTTLGHYDLNGVLESKYAPGEIEHYSENAYSQKRDKKTMKNSKNEILVRRSFM</sequence>
<comment type="caution">
    <text evidence="1">The sequence shown here is derived from an EMBL/GenBank/DDBJ whole genome shotgun (WGS) entry which is preliminary data.</text>
</comment>
<dbReference type="AlphaFoldDB" id="A0AAD1XGT9"/>
<dbReference type="Proteomes" id="UP001295684">
    <property type="component" value="Unassembled WGS sequence"/>
</dbReference>
<reference evidence="1" key="1">
    <citation type="submission" date="2023-07" db="EMBL/GenBank/DDBJ databases">
        <authorList>
            <consortium name="AG Swart"/>
            <person name="Singh M."/>
            <person name="Singh A."/>
            <person name="Seah K."/>
            <person name="Emmerich C."/>
        </authorList>
    </citation>
    <scope>NUCLEOTIDE SEQUENCE</scope>
    <source>
        <strain evidence="1">DP1</strain>
    </source>
</reference>